<dbReference type="GO" id="GO:0000976">
    <property type="term" value="F:transcription cis-regulatory region binding"/>
    <property type="evidence" value="ECO:0007669"/>
    <property type="project" value="TreeGrafter"/>
</dbReference>
<evidence type="ECO:0000256" key="1">
    <source>
        <dbReference type="ARBA" id="ARBA00023015"/>
    </source>
</evidence>
<dbReference type="InterPro" id="IPR009057">
    <property type="entry name" value="Homeodomain-like_sf"/>
</dbReference>
<gene>
    <name evidence="5" type="ORF">PPSIR1_27683</name>
</gene>
<dbReference type="GO" id="GO:0003700">
    <property type="term" value="F:DNA-binding transcription factor activity"/>
    <property type="evidence" value="ECO:0007669"/>
    <property type="project" value="InterPro"/>
</dbReference>
<accession>A6GEG5</accession>
<evidence type="ECO:0000256" key="2">
    <source>
        <dbReference type="ARBA" id="ARBA00023125"/>
    </source>
</evidence>
<dbReference type="SUPFAM" id="SSF46689">
    <property type="entry name" value="Homeodomain-like"/>
    <property type="match status" value="1"/>
</dbReference>
<dbReference type="STRING" id="391625.PPSIR1_27683"/>
<comment type="caution">
    <text evidence="5">The sequence shown here is derived from an EMBL/GenBank/DDBJ whole genome shotgun (WGS) entry which is preliminary data.</text>
</comment>
<evidence type="ECO:0000313" key="6">
    <source>
        <dbReference type="Proteomes" id="UP000005801"/>
    </source>
</evidence>
<organism evidence="5 6">
    <name type="scientific">Plesiocystis pacifica SIR-1</name>
    <dbReference type="NCBI Taxonomy" id="391625"/>
    <lineage>
        <taxon>Bacteria</taxon>
        <taxon>Pseudomonadati</taxon>
        <taxon>Myxococcota</taxon>
        <taxon>Polyangia</taxon>
        <taxon>Nannocystales</taxon>
        <taxon>Nannocystaceae</taxon>
        <taxon>Plesiocystis</taxon>
    </lineage>
</organism>
<dbReference type="InterPro" id="IPR032687">
    <property type="entry name" value="AraC-type_N"/>
</dbReference>
<dbReference type="InterPro" id="IPR018060">
    <property type="entry name" value="HTH_AraC"/>
</dbReference>
<reference evidence="5 6" key="1">
    <citation type="submission" date="2007-06" db="EMBL/GenBank/DDBJ databases">
        <authorList>
            <person name="Shimkets L."/>
            <person name="Ferriera S."/>
            <person name="Johnson J."/>
            <person name="Kravitz S."/>
            <person name="Beeson K."/>
            <person name="Sutton G."/>
            <person name="Rogers Y.-H."/>
            <person name="Friedman R."/>
            <person name="Frazier M."/>
            <person name="Venter J.C."/>
        </authorList>
    </citation>
    <scope>NUCLEOTIDE SEQUENCE [LARGE SCALE GENOMIC DNA]</scope>
    <source>
        <strain evidence="5 6">SIR-1</strain>
    </source>
</reference>
<proteinExistence type="predicted"/>
<name>A6GEG5_9BACT</name>
<evidence type="ECO:0000313" key="5">
    <source>
        <dbReference type="EMBL" id="EDM75737.1"/>
    </source>
</evidence>
<dbReference type="GO" id="GO:0005829">
    <property type="term" value="C:cytosol"/>
    <property type="evidence" value="ECO:0007669"/>
    <property type="project" value="TreeGrafter"/>
</dbReference>
<dbReference type="Gene3D" id="1.10.10.60">
    <property type="entry name" value="Homeodomain-like"/>
    <property type="match status" value="1"/>
</dbReference>
<sequence>MSEADFLLSEHDIAATNVCPAFEESLARGVSEAEVEAATGWTRAQLETPDAFVSGASTYRHMELMLAKPNYGAFVVAAAKRHTLSSLGVVGLACKTVATIGEAMQCHQRYQHLTNRTASYATEVVEGQFWLRETREDPSLGSQLISEYTLLIALQLLRDGTAKSLPAIRLQSRRARVPPEQREAVEGFAGTTLELGCPQAAVALDASVLAAPVASADGELAAYFRAVLERASPPAEAKALSRQVALAIRDLLPTGTPSAEAVAKRLGFGRRTLQRHLADEGAGFGELVESTRKALARGYLADPALSLTEIGYLLGYVEQASFFRAFRRWYGTTPAAYREGERRA</sequence>
<dbReference type="eggNOG" id="COG2207">
    <property type="taxonomic scope" value="Bacteria"/>
</dbReference>
<dbReference type="Pfam" id="PF12833">
    <property type="entry name" value="HTH_18"/>
    <property type="match status" value="1"/>
</dbReference>
<evidence type="ECO:0000256" key="3">
    <source>
        <dbReference type="ARBA" id="ARBA00023163"/>
    </source>
</evidence>
<keyword evidence="3" id="KW-0804">Transcription</keyword>
<dbReference type="AlphaFoldDB" id="A6GEG5"/>
<evidence type="ECO:0000259" key="4">
    <source>
        <dbReference type="PROSITE" id="PS01124"/>
    </source>
</evidence>
<dbReference type="EMBL" id="ABCS01000082">
    <property type="protein sequence ID" value="EDM75737.1"/>
    <property type="molecule type" value="Genomic_DNA"/>
</dbReference>
<dbReference type="PANTHER" id="PTHR47894">
    <property type="entry name" value="HTH-TYPE TRANSCRIPTIONAL REGULATOR GADX"/>
    <property type="match status" value="1"/>
</dbReference>
<feature type="domain" description="HTH araC/xylS-type" evidence="4">
    <location>
        <begin position="242"/>
        <end position="340"/>
    </location>
</feature>
<dbReference type="Proteomes" id="UP000005801">
    <property type="component" value="Unassembled WGS sequence"/>
</dbReference>
<dbReference type="InterPro" id="IPR020449">
    <property type="entry name" value="Tscrpt_reg_AraC-type_HTH"/>
</dbReference>
<keyword evidence="1" id="KW-0805">Transcription regulation</keyword>
<protein>
    <submittedName>
        <fullName evidence="5">Transcriptional regulator, AraC family protein</fullName>
    </submittedName>
</protein>
<dbReference type="PANTHER" id="PTHR47894:SF4">
    <property type="entry name" value="HTH-TYPE TRANSCRIPTIONAL REGULATOR GADX"/>
    <property type="match status" value="1"/>
</dbReference>
<dbReference type="PROSITE" id="PS01124">
    <property type="entry name" value="HTH_ARAC_FAMILY_2"/>
    <property type="match status" value="1"/>
</dbReference>
<dbReference type="Pfam" id="PF12625">
    <property type="entry name" value="Arabinose_bd"/>
    <property type="match status" value="1"/>
</dbReference>
<dbReference type="SMART" id="SM00342">
    <property type="entry name" value="HTH_ARAC"/>
    <property type="match status" value="1"/>
</dbReference>
<keyword evidence="6" id="KW-1185">Reference proteome</keyword>
<dbReference type="PRINTS" id="PR00032">
    <property type="entry name" value="HTHARAC"/>
</dbReference>
<dbReference type="RefSeq" id="WP_006975105.1">
    <property type="nucleotide sequence ID" value="NZ_ABCS01000082.1"/>
</dbReference>
<dbReference type="OrthoDB" id="9816010at2"/>
<keyword evidence="2" id="KW-0238">DNA-binding</keyword>